<reference evidence="1" key="1">
    <citation type="journal article" date="2020" name="Stud. Mycol.">
        <title>101 Dothideomycetes genomes: a test case for predicting lifestyles and emergence of pathogens.</title>
        <authorList>
            <person name="Haridas S."/>
            <person name="Albert R."/>
            <person name="Binder M."/>
            <person name="Bloem J."/>
            <person name="Labutti K."/>
            <person name="Salamov A."/>
            <person name="Andreopoulos B."/>
            <person name="Baker S."/>
            <person name="Barry K."/>
            <person name="Bills G."/>
            <person name="Bluhm B."/>
            <person name="Cannon C."/>
            <person name="Castanera R."/>
            <person name="Culley D."/>
            <person name="Daum C."/>
            <person name="Ezra D."/>
            <person name="Gonzalez J."/>
            <person name="Henrissat B."/>
            <person name="Kuo A."/>
            <person name="Liang C."/>
            <person name="Lipzen A."/>
            <person name="Lutzoni F."/>
            <person name="Magnuson J."/>
            <person name="Mondo S."/>
            <person name="Nolan M."/>
            <person name="Ohm R."/>
            <person name="Pangilinan J."/>
            <person name="Park H.-J."/>
            <person name="Ramirez L."/>
            <person name="Alfaro M."/>
            <person name="Sun H."/>
            <person name="Tritt A."/>
            <person name="Yoshinaga Y."/>
            <person name="Zwiers L.-H."/>
            <person name="Turgeon B."/>
            <person name="Goodwin S."/>
            <person name="Spatafora J."/>
            <person name="Crous P."/>
            <person name="Grigoriev I."/>
        </authorList>
    </citation>
    <scope>NUCLEOTIDE SEQUENCE</scope>
    <source>
        <strain evidence="1">ATCC 36951</strain>
    </source>
</reference>
<dbReference type="GeneID" id="54563449"/>
<protein>
    <submittedName>
        <fullName evidence="1">Uncharacterized protein</fullName>
    </submittedName>
</protein>
<dbReference type="RefSeq" id="XP_033659352.1">
    <property type="nucleotide sequence ID" value="XM_033810177.1"/>
</dbReference>
<dbReference type="EMBL" id="ML993663">
    <property type="protein sequence ID" value="KAF2158463.1"/>
    <property type="molecule type" value="Genomic_DNA"/>
</dbReference>
<evidence type="ECO:0000313" key="2">
    <source>
        <dbReference type="Proteomes" id="UP000799537"/>
    </source>
</evidence>
<dbReference type="Proteomes" id="UP000799537">
    <property type="component" value="Unassembled WGS sequence"/>
</dbReference>
<accession>A0A6A6BVB5</accession>
<dbReference type="AlphaFoldDB" id="A0A6A6BVB5"/>
<evidence type="ECO:0000313" key="1">
    <source>
        <dbReference type="EMBL" id="KAF2158463.1"/>
    </source>
</evidence>
<keyword evidence="2" id="KW-1185">Reference proteome</keyword>
<sequence length="49" mass="5566">MTSGMADSDADELKERIQNLPQELQDHIFEYTIAIEPGVITIDKNYKPS</sequence>
<proteinExistence type="predicted"/>
<dbReference type="OrthoDB" id="3650750at2759"/>
<gene>
    <name evidence="1" type="ORF">M409DRAFT_31041</name>
</gene>
<organism evidence="1 2">
    <name type="scientific">Zasmidium cellare ATCC 36951</name>
    <dbReference type="NCBI Taxonomy" id="1080233"/>
    <lineage>
        <taxon>Eukaryota</taxon>
        <taxon>Fungi</taxon>
        <taxon>Dikarya</taxon>
        <taxon>Ascomycota</taxon>
        <taxon>Pezizomycotina</taxon>
        <taxon>Dothideomycetes</taxon>
        <taxon>Dothideomycetidae</taxon>
        <taxon>Mycosphaerellales</taxon>
        <taxon>Mycosphaerellaceae</taxon>
        <taxon>Zasmidium</taxon>
    </lineage>
</organism>
<name>A0A6A6BVB5_ZASCE</name>